<evidence type="ECO:0000313" key="2">
    <source>
        <dbReference type="EMBL" id="CUC09465.1"/>
    </source>
</evidence>
<feature type="compositionally biased region" description="Low complexity" evidence="1">
    <location>
        <begin position="84"/>
        <end position="102"/>
    </location>
</feature>
<dbReference type="VEuPathDB" id="CryptoDB:Cvel_20245"/>
<reference evidence="2" key="1">
    <citation type="submission" date="2014-11" db="EMBL/GenBank/DDBJ databases">
        <title>Molecular phylogeny of cliff fern family Woodsiaceae with morphological implications.</title>
        <authorList>
            <person name="Shao Y.-Z."/>
            <person name="Wei R."/>
            <person name="Zhang X.-C."/>
        </authorList>
    </citation>
    <scope>NUCLEOTIDE SEQUENCE</scope>
</reference>
<organism evidence="2">
    <name type="scientific">Chromera velia CCMP2878</name>
    <dbReference type="NCBI Taxonomy" id="1169474"/>
    <lineage>
        <taxon>Eukaryota</taxon>
        <taxon>Sar</taxon>
        <taxon>Alveolata</taxon>
        <taxon>Colpodellida</taxon>
        <taxon>Chromeraceae</taxon>
        <taxon>Chromera</taxon>
    </lineage>
</organism>
<feature type="region of interest" description="Disordered" evidence="1">
    <location>
        <begin position="24"/>
        <end position="58"/>
    </location>
</feature>
<gene>
    <name evidence="2" type="ORF">Cvel_20245.t1.CR1</name>
</gene>
<name>A0A0K6S725_9ALVE</name>
<evidence type="ECO:0000256" key="1">
    <source>
        <dbReference type="SAM" id="MobiDB-lite"/>
    </source>
</evidence>
<sequence length="200" mass="21079">MTDRLLGKVANGSAIALSKLAQPRLGFARGEDDRDSDMDLDDSKEESLPELQIPNSEKEDKLIQNFQEMALLSSAPASPPSLGPSEDAPAPEPSSSCGVSLVSGLPRSPRPAGVSSAWYLGGSSFLAVAFWFGGNVGGAEGTLLFYSCMACVMHVRRPDSFIESTGRCVRCSGCHFAGKALEIRRREIGGKGTKGCVGIP</sequence>
<feature type="region of interest" description="Disordered" evidence="1">
    <location>
        <begin position="74"/>
        <end position="102"/>
    </location>
</feature>
<dbReference type="AlphaFoldDB" id="A0A0K6S725"/>
<proteinExistence type="predicted"/>
<accession>A0A0K6S725</accession>
<feature type="compositionally biased region" description="Acidic residues" evidence="1">
    <location>
        <begin position="33"/>
        <end position="44"/>
    </location>
</feature>
<protein>
    <submittedName>
        <fullName evidence="2">Uncharacterized protein</fullName>
    </submittedName>
</protein>
<dbReference type="EMBL" id="CDMZ01000888">
    <property type="protein sequence ID" value="CUC09465.1"/>
    <property type="molecule type" value="Genomic_DNA"/>
</dbReference>